<dbReference type="InterPro" id="IPR002569">
    <property type="entry name" value="Met_Sox_Rdtase_MsrA_dom"/>
</dbReference>
<dbReference type="PANTHER" id="PTHR43774:SF1">
    <property type="entry name" value="PEPTIDE METHIONINE SULFOXIDE REDUCTASE MSRA 2"/>
    <property type="match status" value="1"/>
</dbReference>
<dbReference type="SUPFAM" id="SSF55068">
    <property type="entry name" value="Peptide methionine sulfoxide reductase"/>
    <property type="match status" value="1"/>
</dbReference>
<evidence type="ECO:0000256" key="2">
    <source>
        <dbReference type="ARBA" id="ARBA00023002"/>
    </source>
</evidence>
<reference evidence="7 8" key="1">
    <citation type="submission" date="2019-05" db="EMBL/GenBank/DDBJ databases">
        <authorList>
            <person name="Chen C."/>
        </authorList>
    </citation>
    <scope>NUCLEOTIDE SEQUENCE [LARGE SCALE GENOMIC DNA]</scope>
    <source>
        <strain evidence="7 8">HB172198</strain>
    </source>
</reference>
<evidence type="ECO:0000313" key="8">
    <source>
        <dbReference type="Proteomes" id="UP000300879"/>
    </source>
</evidence>
<dbReference type="GO" id="GO:0008113">
    <property type="term" value="F:peptide-methionine (S)-S-oxide reductase activity"/>
    <property type="evidence" value="ECO:0007669"/>
    <property type="project" value="UniProtKB-UniRule"/>
</dbReference>
<keyword evidence="2 5" id="KW-0560">Oxidoreductase</keyword>
<gene>
    <name evidence="5" type="primary">msrA</name>
    <name evidence="7" type="ORF">E6C60_4092</name>
</gene>
<dbReference type="InterPro" id="IPR036509">
    <property type="entry name" value="Met_Sox_Rdtase_MsrA_sf"/>
</dbReference>
<evidence type="ECO:0000256" key="1">
    <source>
        <dbReference type="ARBA" id="ARBA00005591"/>
    </source>
</evidence>
<evidence type="ECO:0000256" key="5">
    <source>
        <dbReference type="HAMAP-Rule" id="MF_01401"/>
    </source>
</evidence>
<dbReference type="PANTHER" id="PTHR43774">
    <property type="entry name" value="PEPTIDE METHIONINE SULFOXIDE REDUCTASE"/>
    <property type="match status" value="1"/>
</dbReference>
<dbReference type="KEGG" id="palo:E6C60_4092"/>
<feature type="domain" description="Peptide methionine sulphoxide reductase MsrA" evidence="6">
    <location>
        <begin position="18"/>
        <end position="154"/>
    </location>
</feature>
<proteinExistence type="inferred from homology"/>
<comment type="catalytic activity">
    <reaction evidence="4 5">
        <text>[thioredoxin]-disulfide + L-methionine + H2O = L-methionine (S)-S-oxide + [thioredoxin]-dithiol</text>
        <dbReference type="Rhea" id="RHEA:19993"/>
        <dbReference type="Rhea" id="RHEA-COMP:10698"/>
        <dbReference type="Rhea" id="RHEA-COMP:10700"/>
        <dbReference type="ChEBI" id="CHEBI:15377"/>
        <dbReference type="ChEBI" id="CHEBI:29950"/>
        <dbReference type="ChEBI" id="CHEBI:50058"/>
        <dbReference type="ChEBI" id="CHEBI:57844"/>
        <dbReference type="ChEBI" id="CHEBI:58772"/>
        <dbReference type="EC" id="1.8.4.11"/>
    </reaction>
</comment>
<protein>
    <recommendedName>
        <fullName evidence="5">Peptide methionine sulfoxide reductase MsrA</fullName>
        <shortName evidence="5">Protein-methionine-S-oxide reductase</shortName>
        <ecNumber evidence="5">1.8.4.11</ecNumber>
    </recommendedName>
    <alternativeName>
        <fullName evidence="5">Peptide-methionine (S)-S-oxide reductase</fullName>
        <shortName evidence="5">Peptide Met(O) reductase</shortName>
    </alternativeName>
</protein>
<keyword evidence="8" id="KW-1185">Reference proteome</keyword>
<accession>A0A4P8XPD6</accession>
<evidence type="ECO:0000256" key="4">
    <source>
        <dbReference type="ARBA" id="ARBA00048782"/>
    </source>
</evidence>
<organism evidence="7 8">
    <name type="scientific">Paenibacillus algicola</name>
    <dbReference type="NCBI Taxonomy" id="2565926"/>
    <lineage>
        <taxon>Bacteria</taxon>
        <taxon>Bacillati</taxon>
        <taxon>Bacillota</taxon>
        <taxon>Bacilli</taxon>
        <taxon>Bacillales</taxon>
        <taxon>Paenibacillaceae</taxon>
        <taxon>Paenibacillus</taxon>
    </lineage>
</organism>
<dbReference type="AlphaFoldDB" id="A0A4P8XPD6"/>
<evidence type="ECO:0000313" key="7">
    <source>
        <dbReference type="EMBL" id="QCT04797.1"/>
    </source>
</evidence>
<comment type="catalytic activity">
    <reaction evidence="3 5">
        <text>L-methionyl-[protein] + [thioredoxin]-disulfide + H2O = L-methionyl-(S)-S-oxide-[protein] + [thioredoxin]-dithiol</text>
        <dbReference type="Rhea" id="RHEA:14217"/>
        <dbReference type="Rhea" id="RHEA-COMP:10698"/>
        <dbReference type="Rhea" id="RHEA-COMP:10700"/>
        <dbReference type="Rhea" id="RHEA-COMP:12313"/>
        <dbReference type="Rhea" id="RHEA-COMP:12315"/>
        <dbReference type="ChEBI" id="CHEBI:15377"/>
        <dbReference type="ChEBI" id="CHEBI:16044"/>
        <dbReference type="ChEBI" id="CHEBI:29950"/>
        <dbReference type="ChEBI" id="CHEBI:44120"/>
        <dbReference type="ChEBI" id="CHEBI:50058"/>
        <dbReference type="EC" id="1.8.4.11"/>
    </reaction>
</comment>
<dbReference type="EC" id="1.8.4.11" evidence="5"/>
<feature type="active site" evidence="5">
    <location>
        <position position="24"/>
    </location>
</feature>
<dbReference type="OrthoDB" id="4174719at2"/>
<dbReference type="Gene3D" id="3.30.1060.10">
    <property type="entry name" value="Peptide methionine sulphoxide reductase MsrA"/>
    <property type="match status" value="1"/>
</dbReference>
<dbReference type="RefSeq" id="WP_138227445.1">
    <property type="nucleotide sequence ID" value="NZ_CP040396.1"/>
</dbReference>
<dbReference type="Proteomes" id="UP000300879">
    <property type="component" value="Chromosome"/>
</dbReference>
<dbReference type="HAMAP" id="MF_01401">
    <property type="entry name" value="MsrA"/>
    <property type="match status" value="1"/>
</dbReference>
<comment type="similarity">
    <text evidence="1 5">Belongs to the MsrA Met sulfoxide reductase family.</text>
</comment>
<sequence length="220" mass="25253">MALSQVDHDGRKDKMQVARLAMGCFWSPEALFGALPGVISTRTGYAGGKLKGPTYRQMGDHSESVELYFDPGLISYEELLRIFWRHHTPEVINDYKGRQYRSLLLYSGENQRKAALDVLQELASASGRAPATELLPFEAFYPAEDRHQKYYLKRFPDAMGKLEQHFASLEDLQRSTLAARLNGLAKGFTNRERILLELQQWDVSGEEKERIQRLITSIRW</sequence>
<evidence type="ECO:0000259" key="6">
    <source>
        <dbReference type="Pfam" id="PF01625"/>
    </source>
</evidence>
<dbReference type="EMBL" id="CP040396">
    <property type="protein sequence ID" value="QCT04797.1"/>
    <property type="molecule type" value="Genomic_DNA"/>
</dbReference>
<dbReference type="Pfam" id="PF01625">
    <property type="entry name" value="PMSR"/>
    <property type="match status" value="1"/>
</dbReference>
<comment type="function">
    <text evidence="5">Has an important function as a repair enzyme for proteins that have been inactivated by oxidation. Catalyzes the reversible oxidation-reduction of methionine sulfoxide in proteins to methionine.</text>
</comment>
<evidence type="ECO:0000256" key="3">
    <source>
        <dbReference type="ARBA" id="ARBA00047806"/>
    </source>
</evidence>
<dbReference type="NCBIfam" id="TIGR00401">
    <property type="entry name" value="msrA"/>
    <property type="match status" value="1"/>
</dbReference>
<dbReference type="GO" id="GO:0033744">
    <property type="term" value="F:L-methionine:thioredoxin-disulfide S-oxidoreductase activity"/>
    <property type="evidence" value="ECO:0007669"/>
    <property type="project" value="RHEA"/>
</dbReference>
<name>A0A4P8XPD6_9BACL</name>